<dbReference type="GO" id="GO:0005774">
    <property type="term" value="C:vacuolar membrane"/>
    <property type="evidence" value="ECO:0007669"/>
    <property type="project" value="UniProtKB-SubCell"/>
</dbReference>
<keyword evidence="7 8" id="KW-0472">Membrane</keyword>
<dbReference type="EMBL" id="JAEUBF010001269">
    <property type="protein sequence ID" value="KAH3671771.1"/>
    <property type="molecule type" value="Genomic_DNA"/>
</dbReference>
<feature type="transmembrane region" description="Helical" evidence="8">
    <location>
        <begin position="7"/>
        <end position="31"/>
    </location>
</feature>
<comment type="similarity">
    <text evidence="2">Belongs to the amino acid/polyamine transporter 2 family.</text>
</comment>
<evidence type="ECO:0000313" key="11">
    <source>
        <dbReference type="Proteomes" id="UP000769528"/>
    </source>
</evidence>
<keyword evidence="4 8" id="KW-0812">Transmembrane</keyword>
<feature type="transmembrane region" description="Helical" evidence="8">
    <location>
        <begin position="162"/>
        <end position="188"/>
    </location>
</feature>
<dbReference type="AlphaFoldDB" id="A0A9P8PGY7"/>
<protein>
    <recommendedName>
        <fullName evidence="9">Amino acid transporter transmembrane domain-containing protein</fullName>
    </recommendedName>
</protein>
<keyword evidence="3" id="KW-0813">Transport</keyword>
<dbReference type="OrthoDB" id="655540at2759"/>
<organism evidence="10 11">
    <name type="scientific">Wickerhamomyces mucosus</name>
    <dbReference type="NCBI Taxonomy" id="1378264"/>
    <lineage>
        <taxon>Eukaryota</taxon>
        <taxon>Fungi</taxon>
        <taxon>Dikarya</taxon>
        <taxon>Ascomycota</taxon>
        <taxon>Saccharomycotina</taxon>
        <taxon>Saccharomycetes</taxon>
        <taxon>Phaffomycetales</taxon>
        <taxon>Wickerhamomycetaceae</taxon>
        <taxon>Wickerhamomyces</taxon>
    </lineage>
</organism>
<dbReference type="PANTHER" id="PTHR22950">
    <property type="entry name" value="AMINO ACID TRANSPORTER"/>
    <property type="match status" value="1"/>
</dbReference>
<evidence type="ECO:0000256" key="5">
    <source>
        <dbReference type="ARBA" id="ARBA00022970"/>
    </source>
</evidence>
<dbReference type="GO" id="GO:0015179">
    <property type="term" value="F:L-amino acid transmembrane transporter activity"/>
    <property type="evidence" value="ECO:0007669"/>
    <property type="project" value="TreeGrafter"/>
</dbReference>
<dbReference type="Proteomes" id="UP000769528">
    <property type="component" value="Unassembled WGS sequence"/>
</dbReference>
<evidence type="ECO:0000256" key="3">
    <source>
        <dbReference type="ARBA" id="ARBA00022448"/>
    </source>
</evidence>
<evidence type="ECO:0000256" key="7">
    <source>
        <dbReference type="ARBA" id="ARBA00023136"/>
    </source>
</evidence>
<comment type="caution">
    <text evidence="10">The sequence shown here is derived from an EMBL/GenBank/DDBJ whole genome shotgun (WGS) entry which is preliminary data.</text>
</comment>
<feature type="transmembrane region" description="Helical" evidence="8">
    <location>
        <begin position="51"/>
        <end position="71"/>
    </location>
</feature>
<dbReference type="PANTHER" id="PTHR22950:SF692">
    <property type="entry name" value="TRANSMEMBRANE AMINO ACID TRANSPORTER FAMILY PROTEIN"/>
    <property type="match status" value="1"/>
</dbReference>
<comment type="subcellular location">
    <subcellularLocation>
        <location evidence="1">Vacuole membrane</location>
        <topology evidence="1">Multi-pass membrane protein</topology>
    </subcellularLocation>
</comment>
<evidence type="ECO:0000256" key="8">
    <source>
        <dbReference type="SAM" id="Phobius"/>
    </source>
</evidence>
<evidence type="ECO:0000256" key="1">
    <source>
        <dbReference type="ARBA" id="ARBA00004128"/>
    </source>
</evidence>
<feature type="domain" description="Amino acid transporter transmembrane" evidence="9">
    <location>
        <begin position="1"/>
        <end position="184"/>
    </location>
</feature>
<accession>A0A9P8PGY7</accession>
<evidence type="ECO:0000256" key="6">
    <source>
        <dbReference type="ARBA" id="ARBA00022989"/>
    </source>
</evidence>
<name>A0A9P8PGY7_9ASCO</name>
<reference evidence="10" key="1">
    <citation type="journal article" date="2021" name="Open Biol.">
        <title>Shared evolutionary footprints suggest mitochondrial oxidative damage underlies multiple complex I losses in fungi.</title>
        <authorList>
            <person name="Schikora-Tamarit M.A."/>
            <person name="Marcet-Houben M."/>
            <person name="Nosek J."/>
            <person name="Gabaldon T."/>
        </authorList>
    </citation>
    <scope>NUCLEOTIDE SEQUENCE</scope>
    <source>
        <strain evidence="10">CBS6341</strain>
    </source>
</reference>
<feature type="transmembrane region" description="Helical" evidence="8">
    <location>
        <begin position="105"/>
        <end position="122"/>
    </location>
</feature>
<evidence type="ECO:0000259" key="9">
    <source>
        <dbReference type="Pfam" id="PF01490"/>
    </source>
</evidence>
<proteinExistence type="inferred from homology"/>
<reference evidence="10" key="2">
    <citation type="submission" date="2021-01" db="EMBL/GenBank/DDBJ databases">
        <authorList>
            <person name="Schikora-Tamarit M.A."/>
        </authorList>
    </citation>
    <scope>NUCLEOTIDE SEQUENCE</scope>
    <source>
        <strain evidence="10">CBS6341</strain>
    </source>
</reference>
<feature type="transmembrane region" description="Helical" evidence="8">
    <location>
        <begin position="128"/>
        <end position="150"/>
    </location>
</feature>
<evidence type="ECO:0000256" key="2">
    <source>
        <dbReference type="ARBA" id="ARBA00008066"/>
    </source>
</evidence>
<evidence type="ECO:0000256" key="4">
    <source>
        <dbReference type="ARBA" id="ARBA00022692"/>
    </source>
</evidence>
<keyword evidence="5" id="KW-0029">Amino-acid transport</keyword>
<dbReference type="InterPro" id="IPR013057">
    <property type="entry name" value="AA_transpt_TM"/>
</dbReference>
<dbReference type="Pfam" id="PF01490">
    <property type="entry name" value="Aa_trans"/>
    <property type="match status" value="1"/>
</dbReference>
<keyword evidence="11" id="KW-1185">Reference proteome</keyword>
<sequence length="191" mass="21300">MRHPKKYASAIDITFRITWLVDYLVGGLGYLMFGEEIEDQVTKYVIRRSGWLVQLSFGVLLGILPITKGALITRPIVTMIDQFTITQQEKSKGMEPKKSEFTIKFINRFLVILVFGICSFVFTNFGLIMSFLGSAICFAICLINPLGFYLKLYYKEISKLEIGLTIAGIAISFVLAVCGSIAVVISGISEN</sequence>
<gene>
    <name evidence="10" type="ORF">WICMUC_004582</name>
</gene>
<keyword evidence="6 8" id="KW-1133">Transmembrane helix</keyword>
<evidence type="ECO:0000313" key="10">
    <source>
        <dbReference type="EMBL" id="KAH3671771.1"/>
    </source>
</evidence>